<protein>
    <submittedName>
        <fullName evidence="1">Uncharacterized protein</fullName>
    </submittedName>
</protein>
<name>A0AAV2DT87_9ROSI</name>
<keyword evidence="2" id="KW-1185">Reference proteome</keyword>
<evidence type="ECO:0000313" key="2">
    <source>
        <dbReference type="Proteomes" id="UP001497516"/>
    </source>
</evidence>
<accession>A0AAV2DT87</accession>
<gene>
    <name evidence="1" type="ORF">LTRI10_LOCUS18590</name>
</gene>
<dbReference type="EMBL" id="OZ034816">
    <property type="protein sequence ID" value="CAL1376891.1"/>
    <property type="molecule type" value="Genomic_DNA"/>
</dbReference>
<proteinExistence type="predicted"/>
<reference evidence="1 2" key="1">
    <citation type="submission" date="2024-04" db="EMBL/GenBank/DDBJ databases">
        <authorList>
            <person name="Fracassetti M."/>
        </authorList>
    </citation>
    <scope>NUCLEOTIDE SEQUENCE [LARGE SCALE GENOMIC DNA]</scope>
</reference>
<sequence length="127" mass="14116">MMNQSLIAWNVRGLGVPDKRARVKGILRRSCATIVALTETKWNVYSRQLIASVGGSRSAKWMAKDVVNSKGGIAIFWEEADFELLDTWEGKFSLAIRLKPAGVNDIFAVMVVYGPQKKDGKLAFINE</sequence>
<dbReference type="AlphaFoldDB" id="A0AAV2DT87"/>
<dbReference type="Gene3D" id="3.60.10.10">
    <property type="entry name" value="Endonuclease/exonuclease/phosphatase"/>
    <property type="match status" value="1"/>
</dbReference>
<dbReference type="SUPFAM" id="SSF56219">
    <property type="entry name" value="DNase I-like"/>
    <property type="match status" value="1"/>
</dbReference>
<organism evidence="1 2">
    <name type="scientific">Linum trigynum</name>
    <dbReference type="NCBI Taxonomy" id="586398"/>
    <lineage>
        <taxon>Eukaryota</taxon>
        <taxon>Viridiplantae</taxon>
        <taxon>Streptophyta</taxon>
        <taxon>Embryophyta</taxon>
        <taxon>Tracheophyta</taxon>
        <taxon>Spermatophyta</taxon>
        <taxon>Magnoliopsida</taxon>
        <taxon>eudicotyledons</taxon>
        <taxon>Gunneridae</taxon>
        <taxon>Pentapetalae</taxon>
        <taxon>rosids</taxon>
        <taxon>fabids</taxon>
        <taxon>Malpighiales</taxon>
        <taxon>Linaceae</taxon>
        <taxon>Linum</taxon>
    </lineage>
</organism>
<dbReference type="InterPro" id="IPR036691">
    <property type="entry name" value="Endo/exonu/phosph_ase_sf"/>
</dbReference>
<evidence type="ECO:0000313" key="1">
    <source>
        <dbReference type="EMBL" id="CAL1376891.1"/>
    </source>
</evidence>
<dbReference type="Proteomes" id="UP001497516">
    <property type="component" value="Chromosome 3"/>
</dbReference>